<feature type="non-terminal residue" evidence="2">
    <location>
        <position position="1"/>
    </location>
</feature>
<dbReference type="OMA" id="KYRAFHQ"/>
<dbReference type="RefSeq" id="XP_005850385.1">
    <property type="nucleotide sequence ID" value="XM_005850323.1"/>
</dbReference>
<organism evidence="3">
    <name type="scientific">Chlorella variabilis</name>
    <name type="common">Green alga</name>
    <dbReference type="NCBI Taxonomy" id="554065"/>
    <lineage>
        <taxon>Eukaryota</taxon>
        <taxon>Viridiplantae</taxon>
        <taxon>Chlorophyta</taxon>
        <taxon>core chlorophytes</taxon>
        <taxon>Trebouxiophyceae</taxon>
        <taxon>Chlorellales</taxon>
        <taxon>Chlorellaceae</taxon>
        <taxon>Chlorella clade</taxon>
        <taxon>Chlorella</taxon>
    </lineage>
</organism>
<accession>E1Z855</accession>
<dbReference type="OrthoDB" id="340227at2759"/>
<feature type="non-terminal residue" evidence="2">
    <location>
        <position position="153"/>
    </location>
</feature>
<dbReference type="EMBL" id="GL433838">
    <property type="protein sequence ID" value="EFN58283.1"/>
    <property type="molecule type" value="Genomic_DNA"/>
</dbReference>
<dbReference type="GO" id="GO:0000339">
    <property type="term" value="F:RNA cap binding"/>
    <property type="evidence" value="ECO:0007669"/>
    <property type="project" value="InterPro"/>
</dbReference>
<feature type="region of interest" description="Disordered" evidence="1">
    <location>
        <begin position="1"/>
        <end position="22"/>
    </location>
</feature>
<gene>
    <name evidence="2" type="ORF">CHLNCDRAFT_12115</name>
</gene>
<dbReference type="InParanoid" id="E1Z855"/>
<evidence type="ECO:0000313" key="2">
    <source>
        <dbReference type="EMBL" id="EFN58283.1"/>
    </source>
</evidence>
<dbReference type="GO" id="GO:0048255">
    <property type="term" value="P:mRNA stabilization"/>
    <property type="evidence" value="ECO:0007669"/>
    <property type="project" value="InterPro"/>
</dbReference>
<dbReference type="AlphaFoldDB" id="E1Z855"/>
<protein>
    <submittedName>
        <fullName evidence="2">Uncharacterized protein</fullName>
    </submittedName>
</protein>
<dbReference type="KEGG" id="cvr:CHLNCDRAFT_12115"/>
<dbReference type="Pfam" id="PF21071">
    <property type="entry name" value="LARP1_HEAT"/>
    <property type="match status" value="1"/>
</dbReference>
<dbReference type="SMART" id="SM00684">
    <property type="entry name" value="DM15"/>
    <property type="match status" value="3"/>
</dbReference>
<keyword evidence="3" id="KW-1185">Reference proteome</keyword>
<dbReference type="GeneID" id="17357725"/>
<name>E1Z855_CHLVA</name>
<reference evidence="2 3" key="1">
    <citation type="journal article" date="2010" name="Plant Cell">
        <title>The Chlorella variabilis NC64A genome reveals adaptation to photosymbiosis, coevolution with viruses, and cryptic sex.</title>
        <authorList>
            <person name="Blanc G."/>
            <person name="Duncan G."/>
            <person name="Agarkova I."/>
            <person name="Borodovsky M."/>
            <person name="Gurnon J."/>
            <person name="Kuo A."/>
            <person name="Lindquist E."/>
            <person name="Lucas S."/>
            <person name="Pangilinan J."/>
            <person name="Polle J."/>
            <person name="Salamov A."/>
            <person name="Terry A."/>
            <person name="Yamada T."/>
            <person name="Dunigan D.D."/>
            <person name="Grigoriev I.V."/>
            <person name="Claverie J.M."/>
            <person name="Van Etten J.L."/>
        </authorList>
    </citation>
    <scope>NUCLEOTIDE SEQUENCE [LARGE SCALE GENOMIC DNA]</scope>
    <source>
        <strain evidence="2 3">NC64A</strain>
    </source>
</reference>
<dbReference type="STRING" id="554065.E1Z855"/>
<dbReference type="InterPro" id="IPR006607">
    <property type="entry name" value="DM15"/>
</dbReference>
<sequence>SSPGSRRASPRMGSLLGSSASIPKFQHPSHSLLEENGFTQIKYEKFMTRCVAERAERGAVQSEEMNTFFRFGCYFLREQFNQQMYDDFRKYALEDAAGDYQYGMECLFRFYSYGLERAWSESLYRDFEELTLLDFENGSLYGLEKFWAFHHYT</sequence>
<evidence type="ECO:0000313" key="3">
    <source>
        <dbReference type="Proteomes" id="UP000008141"/>
    </source>
</evidence>
<proteinExistence type="predicted"/>
<dbReference type="eggNOG" id="KOG2590">
    <property type="taxonomic scope" value="Eukaryota"/>
</dbReference>
<dbReference type="Proteomes" id="UP000008141">
    <property type="component" value="Unassembled WGS sequence"/>
</dbReference>
<evidence type="ECO:0000256" key="1">
    <source>
        <dbReference type="SAM" id="MobiDB-lite"/>
    </source>
</evidence>